<protein>
    <recommendedName>
        <fullName evidence="4">3',5'-cyclic-nucleotide phosphodiesterase</fullName>
    </recommendedName>
</protein>
<evidence type="ECO:0000256" key="1">
    <source>
        <dbReference type="SAM" id="MobiDB-lite"/>
    </source>
</evidence>
<dbReference type="Pfam" id="PF02112">
    <property type="entry name" value="PDEase_II"/>
    <property type="match status" value="2"/>
</dbReference>
<evidence type="ECO:0000313" key="3">
    <source>
        <dbReference type="Proteomes" id="UP000566819"/>
    </source>
</evidence>
<dbReference type="Gene3D" id="3.60.15.10">
    <property type="entry name" value="Ribonuclease Z/Hydroxyacylglutathione hydrolase-like"/>
    <property type="match status" value="1"/>
</dbReference>
<dbReference type="GO" id="GO:1902660">
    <property type="term" value="P:negative regulation of glucose mediated signaling pathway"/>
    <property type="evidence" value="ECO:0007669"/>
    <property type="project" value="TreeGrafter"/>
</dbReference>
<evidence type="ECO:0000313" key="2">
    <source>
        <dbReference type="EMBL" id="KAF4631802.1"/>
    </source>
</evidence>
<feature type="region of interest" description="Disordered" evidence="1">
    <location>
        <begin position="372"/>
        <end position="411"/>
    </location>
</feature>
<dbReference type="Proteomes" id="UP000566819">
    <property type="component" value="Unassembled WGS sequence"/>
</dbReference>
<proteinExistence type="predicted"/>
<dbReference type="PANTHER" id="PTHR28283">
    <property type="entry name" value="3',5'-CYCLIC-NUCLEOTIDE PHOSPHODIESTERASE 1"/>
    <property type="match status" value="1"/>
</dbReference>
<organism evidence="2 3">
    <name type="scientific">Cudoniella acicularis</name>
    <dbReference type="NCBI Taxonomy" id="354080"/>
    <lineage>
        <taxon>Eukaryota</taxon>
        <taxon>Fungi</taxon>
        <taxon>Dikarya</taxon>
        <taxon>Ascomycota</taxon>
        <taxon>Pezizomycotina</taxon>
        <taxon>Leotiomycetes</taxon>
        <taxon>Helotiales</taxon>
        <taxon>Tricladiaceae</taxon>
        <taxon>Cudoniella</taxon>
    </lineage>
</organism>
<dbReference type="EMBL" id="JAAMPI010000409">
    <property type="protein sequence ID" value="KAF4631802.1"/>
    <property type="molecule type" value="Genomic_DNA"/>
</dbReference>
<dbReference type="GO" id="GO:0006198">
    <property type="term" value="P:cAMP catabolic process"/>
    <property type="evidence" value="ECO:0007669"/>
    <property type="project" value="InterPro"/>
</dbReference>
<accession>A0A8H4RKN4</accession>
<dbReference type="AlphaFoldDB" id="A0A8H4RKN4"/>
<dbReference type="SUPFAM" id="SSF56281">
    <property type="entry name" value="Metallo-hydrolase/oxidoreductase"/>
    <property type="match status" value="1"/>
</dbReference>
<dbReference type="GO" id="GO:0047555">
    <property type="term" value="F:3',5'-cyclic-GMP phosphodiesterase activity"/>
    <property type="evidence" value="ECO:0007669"/>
    <property type="project" value="TreeGrafter"/>
</dbReference>
<gene>
    <name evidence="2" type="ORF">G7Y89_g6326</name>
</gene>
<sequence>MAMAPSEEDDQPLHQPRPPRIQVIILGAGGGPLEDNTTAFLVRSIATGWKKGSMLAVDAGTHLASIAKIIEKHLPADTDAGPQRPLVLTSGPFKGLELPAVKASTNAGHITHTMIDTFLITHPHIDHISGFVVSTASGGGTRPKRLAGLPSTIEAFKNHIFNNIIWPNLSDENNGAGLVTYMRMVDGGSPAIGTGGGKGYVELCDGLSVKTLSVSHGTCIENHVHRGSNAGLEDSRGHSVASQFPVLPRSNSASNLGPTDTPRLDNRKDACVVESSAYFIRDVETGREVIIFGDVEPDSISLSARNKNVWKEAAPKISSGKLGAILIECSYDDSRNEKDLYGHLAPRYLIEELKNLAAELYMFNFQKENKKRKRLGNGHNPDGTRRRSSRISLDRHSPISPMTRPNLPGTRLSGESIGVQMEESEVPPFDGTSISLRGRVDQPLKGLKIVIIHLKDTLNDGPDLGTTILRELCEYEEEARLGCEFSIAKFGESVFV</sequence>
<name>A0A8H4RKN4_9HELO</name>
<dbReference type="InterPro" id="IPR036866">
    <property type="entry name" value="RibonucZ/Hydroxyglut_hydro"/>
</dbReference>
<keyword evidence="3" id="KW-1185">Reference proteome</keyword>
<evidence type="ECO:0008006" key="4">
    <source>
        <dbReference type="Google" id="ProtNLM"/>
    </source>
</evidence>
<dbReference type="PANTHER" id="PTHR28283:SF1">
    <property type="entry name" value="3',5'-CYCLIC-NUCLEOTIDE PHOSPHODIESTERASE 1"/>
    <property type="match status" value="1"/>
</dbReference>
<dbReference type="PRINTS" id="PR00388">
    <property type="entry name" value="PDIESTERASE2"/>
</dbReference>
<dbReference type="GO" id="GO:0004115">
    <property type="term" value="F:3',5'-cyclic-AMP phosphodiesterase activity"/>
    <property type="evidence" value="ECO:0007669"/>
    <property type="project" value="InterPro"/>
</dbReference>
<dbReference type="InterPro" id="IPR000396">
    <property type="entry name" value="Pdiesterase2"/>
</dbReference>
<comment type="caution">
    <text evidence="2">The sequence shown here is derived from an EMBL/GenBank/DDBJ whole genome shotgun (WGS) entry which is preliminary data.</text>
</comment>
<dbReference type="CDD" id="cd07735">
    <property type="entry name" value="class_II_PDE_MBL-fold"/>
    <property type="match status" value="1"/>
</dbReference>
<dbReference type="OrthoDB" id="258495at2759"/>
<reference evidence="2 3" key="1">
    <citation type="submission" date="2020-03" db="EMBL/GenBank/DDBJ databases">
        <title>Draft Genome Sequence of Cudoniella acicularis.</title>
        <authorList>
            <person name="Buettner E."/>
            <person name="Kellner H."/>
        </authorList>
    </citation>
    <scope>NUCLEOTIDE SEQUENCE [LARGE SCALE GENOMIC DNA]</scope>
    <source>
        <strain evidence="2 3">DSM 108380</strain>
    </source>
</reference>